<protein>
    <recommendedName>
        <fullName evidence="3 11">DNA-directed RNA polymerase subunit omega</fullName>
        <shortName evidence="11">RNAP omega subunit</shortName>
        <ecNumber evidence="2 11">2.7.7.6</ecNumber>
    </recommendedName>
    <alternativeName>
        <fullName evidence="9 11">RNA polymerase omega subunit</fullName>
    </alternativeName>
    <alternativeName>
        <fullName evidence="8 11">Transcriptase subunit omega</fullName>
    </alternativeName>
</protein>
<accession>A0A8E4GHP7</accession>
<proteinExistence type="inferred from homology"/>
<sequence length="94" mass="10866">MLVSFYSPYGAGNFMANVTFQEAVEKIGNRFDLVLVAARRAREMQFGAKNNSAQEEYHKYTVIALREIEKDLVNRNTLDLCDYQAENDKRLIEI</sequence>
<dbReference type="Proteomes" id="UP000683585">
    <property type="component" value="Chromosome"/>
</dbReference>
<dbReference type="InterPro" id="IPR003716">
    <property type="entry name" value="DNA-dir_RNA_pol_omega"/>
</dbReference>
<dbReference type="Pfam" id="PF01192">
    <property type="entry name" value="RNA_pol_Rpb6"/>
    <property type="match status" value="1"/>
</dbReference>
<keyword evidence="7 11" id="KW-0804">Transcription</keyword>
<dbReference type="InterPro" id="IPR006110">
    <property type="entry name" value="Pol_omega/Rpo6/RPB6"/>
</dbReference>
<comment type="function">
    <text evidence="11">Promotes RNA polymerase assembly. Latches the N- and C-terminal regions of the beta' subunit thereby facilitating its interaction with the beta and alpha subunits.</text>
</comment>
<dbReference type="GO" id="GO:0003677">
    <property type="term" value="F:DNA binding"/>
    <property type="evidence" value="ECO:0007669"/>
    <property type="project" value="UniProtKB-UniRule"/>
</dbReference>
<evidence type="ECO:0000256" key="11">
    <source>
        <dbReference type="HAMAP-Rule" id="MF_00366"/>
    </source>
</evidence>
<dbReference type="SUPFAM" id="SSF63562">
    <property type="entry name" value="RPB6/omega subunit-like"/>
    <property type="match status" value="1"/>
</dbReference>
<dbReference type="NCBIfam" id="TIGR00690">
    <property type="entry name" value="rpoZ"/>
    <property type="match status" value="1"/>
</dbReference>
<evidence type="ECO:0000256" key="9">
    <source>
        <dbReference type="ARBA" id="ARBA00030998"/>
    </source>
</evidence>
<gene>
    <name evidence="11 12" type="primary">rpoZ</name>
    <name evidence="12" type="ORF">PROFFT_A_01260</name>
</gene>
<dbReference type="EC" id="2.7.7.6" evidence="2 11"/>
<dbReference type="SMART" id="SM01409">
    <property type="entry name" value="RNA_pol_Rpb6"/>
    <property type="match status" value="1"/>
</dbReference>
<reference evidence="12" key="1">
    <citation type="submission" date="2020-10" db="EMBL/GenBank/DDBJ databases">
        <authorList>
            <person name="Szabo G."/>
        </authorList>
    </citation>
    <scope>NUCLEOTIDE SEQUENCE</scope>
    <source>
        <strain evidence="12">PROFFT</strain>
    </source>
</reference>
<evidence type="ECO:0000256" key="5">
    <source>
        <dbReference type="ARBA" id="ARBA00022679"/>
    </source>
</evidence>
<evidence type="ECO:0000256" key="2">
    <source>
        <dbReference type="ARBA" id="ARBA00012418"/>
    </source>
</evidence>
<evidence type="ECO:0000313" key="12">
    <source>
        <dbReference type="EMBL" id="CAD6508073.1"/>
    </source>
</evidence>
<evidence type="ECO:0000256" key="8">
    <source>
        <dbReference type="ARBA" id="ARBA00029924"/>
    </source>
</evidence>
<dbReference type="EMBL" id="LR890047">
    <property type="protein sequence ID" value="CAD6508073.1"/>
    <property type="molecule type" value="Genomic_DNA"/>
</dbReference>
<evidence type="ECO:0000256" key="7">
    <source>
        <dbReference type="ARBA" id="ARBA00023163"/>
    </source>
</evidence>
<name>A0A8E4GHP7_9ENTR</name>
<dbReference type="GO" id="GO:0006351">
    <property type="term" value="P:DNA-templated transcription"/>
    <property type="evidence" value="ECO:0007669"/>
    <property type="project" value="UniProtKB-UniRule"/>
</dbReference>
<evidence type="ECO:0000256" key="10">
    <source>
        <dbReference type="ARBA" id="ARBA00048552"/>
    </source>
</evidence>
<comment type="subunit">
    <text evidence="11">The RNAP catalytic core consists of 2 alpha, 1 beta, 1 beta' and 1 omega subunit. When a sigma factor is associated with the core the holoenzyme is formed, which can initiate transcription.</text>
</comment>
<keyword evidence="13" id="KW-1185">Reference proteome</keyword>
<keyword evidence="4 11" id="KW-0240">DNA-directed RNA polymerase</keyword>
<dbReference type="HAMAP" id="MF_00366">
    <property type="entry name" value="RNApol_bact_RpoZ"/>
    <property type="match status" value="1"/>
</dbReference>
<dbReference type="PANTHER" id="PTHR34476">
    <property type="entry name" value="DNA-DIRECTED RNA POLYMERASE SUBUNIT OMEGA"/>
    <property type="match status" value="1"/>
</dbReference>
<dbReference type="KEGG" id="ptf:PROFFT_A_01260"/>
<keyword evidence="6 11" id="KW-0548">Nucleotidyltransferase</keyword>
<dbReference type="GO" id="GO:0003899">
    <property type="term" value="F:DNA-directed RNA polymerase activity"/>
    <property type="evidence" value="ECO:0007669"/>
    <property type="project" value="UniProtKB-UniRule"/>
</dbReference>
<comment type="similarity">
    <text evidence="1 11">Belongs to the RNA polymerase subunit omega family.</text>
</comment>
<evidence type="ECO:0000256" key="1">
    <source>
        <dbReference type="ARBA" id="ARBA00006711"/>
    </source>
</evidence>
<evidence type="ECO:0000256" key="6">
    <source>
        <dbReference type="ARBA" id="ARBA00022695"/>
    </source>
</evidence>
<dbReference type="Gene3D" id="3.90.940.10">
    <property type="match status" value="1"/>
</dbReference>
<keyword evidence="5 11" id="KW-0808">Transferase</keyword>
<evidence type="ECO:0000313" key="13">
    <source>
        <dbReference type="Proteomes" id="UP000683585"/>
    </source>
</evidence>
<dbReference type="AlphaFoldDB" id="A0A8E4GHP7"/>
<dbReference type="PANTHER" id="PTHR34476:SF1">
    <property type="entry name" value="DNA-DIRECTED RNA POLYMERASE SUBUNIT OMEGA"/>
    <property type="match status" value="1"/>
</dbReference>
<dbReference type="InterPro" id="IPR036161">
    <property type="entry name" value="RPB6/omega-like_sf"/>
</dbReference>
<organism evidence="12 13">
    <name type="scientific">Candidatus Profftia tarda</name>
    <dbReference type="NCBI Taxonomy" id="1177216"/>
    <lineage>
        <taxon>Bacteria</taxon>
        <taxon>Pseudomonadati</taxon>
        <taxon>Pseudomonadota</taxon>
        <taxon>Gammaproteobacteria</taxon>
        <taxon>Enterobacterales</taxon>
        <taxon>Enterobacteriaceae</taxon>
        <taxon>Candidatus Profftia</taxon>
    </lineage>
</organism>
<evidence type="ECO:0000256" key="3">
    <source>
        <dbReference type="ARBA" id="ARBA00013725"/>
    </source>
</evidence>
<comment type="catalytic activity">
    <reaction evidence="10 11">
        <text>RNA(n) + a ribonucleoside 5'-triphosphate = RNA(n+1) + diphosphate</text>
        <dbReference type="Rhea" id="RHEA:21248"/>
        <dbReference type="Rhea" id="RHEA-COMP:14527"/>
        <dbReference type="Rhea" id="RHEA-COMP:17342"/>
        <dbReference type="ChEBI" id="CHEBI:33019"/>
        <dbReference type="ChEBI" id="CHEBI:61557"/>
        <dbReference type="ChEBI" id="CHEBI:140395"/>
        <dbReference type="EC" id="2.7.7.6"/>
    </reaction>
</comment>
<evidence type="ECO:0000256" key="4">
    <source>
        <dbReference type="ARBA" id="ARBA00022478"/>
    </source>
</evidence>
<dbReference type="GO" id="GO:0000428">
    <property type="term" value="C:DNA-directed RNA polymerase complex"/>
    <property type="evidence" value="ECO:0007669"/>
    <property type="project" value="UniProtKB-KW"/>
</dbReference>